<dbReference type="SUPFAM" id="SSF56672">
    <property type="entry name" value="DNA/RNA polymerases"/>
    <property type="match status" value="1"/>
</dbReference>
<reference evidence="2" key="2">
    <citation type="submission" date="2005-04" db="EMBL/GenBank/DDBJ databases">
        <authorList>
            <person name="Buell C.R."/>
            <person name="Wing R.A."/>
            <person name="McCombie W.A."/>
            <person name="Ouyang S."/>
        </authorList>
    </citation>
    <scope>NUCLEOTIDE SEQUENCE</scope>
</reference>
<evidence type="ECO:0000259" key="1">
    <source>
        <dbReference type="PROSITE" id="PS50878"/>
    </source>
</evidence>
<dbReference type="CDD" id="cd01650">
    <property type="entry name" value="RT_nLTR_like"/>
    <property type="match status" value="1"/>
</dbReference>
<dbReference type="EMBL" id="DP000010">
    <property type="protein sequence ID" value="ABA95403.1"/>
    <property type="molecule type" value="Genomic_DNA"/>
</dbReference>
<dbReference type="InterPro" id="IPR036691">
    <property type="entry name" value="Endo/exonu/phosph_ase_sf"/>
</dbReference>
<feature type="domain" description="Reverse transcriptase" evidence="1">
    <location>
        <begin position="411"/>
        <end position="658"/>
    </location>
</feature>
<reference evidence="2" key="3">
    <citation type="submission" date="2006-01" db="EMBL/GenBank/DDBJ databases">
        <authorList>
            <person name="Buell R."/>
        </authorList>
    </citation>
    <scope>NUCLEOTIDE SEQUENCE</scope>
</reference>
<proteinExistence type="predicted"/>
<evidence type="ECO:0000313" key="2">
    <source>
        <dbReference type="EMBL" id="ABA95403.1"/>
    </source>
</evidence>
<protein>
    <submittedName>
        <fullName evidence="2">Retrotransposon protein, putative, unclassified</fullName>
    </submittedName>
</protein>
<dbReference type="GO" id="GO:0003824">
    <property type="term" value="F:catalytic activity"/>
    <property type="evidence" value="ECO:0007669"/>
    <property type="project" value="InterPro"/>
</dbReference>
<sequence length="658" mass="73155">MAAASSLSPSRSLSVPSSSPAARLLAACLLRQPAAPRTVCGGEATVPYIDSWRVEVGNALGLEFDYSFLPAVSRSGGVLLAWRTTVWSISDVHLADFSLTALVRHLSDVAPWWLSIIYGTQEEPDKLRFLDELRSLRSSRTGPWAIVGDFNLILEARDKNNLNLNRHMMGRFRRLIDELELQELPLHGRCFTWSNERESPTLVKLDRVLFSADWEELFPSCLLQAASSVASVHCALLLHTCVTSPKAHRFRFKAFWPKFDGFSSSRAGRLASPCQPTPSCCSCLLKEGDTNTKFFHLHARARRRKNFITHLRDGDQLAISHDALQELASSHFCATLGTSVERELALDLHSLGLCPVQLEGLDCPFTEDEVWAVIKSLPSNKAPGPDSFTGCFYKTCCPVIKVKILVALNSLFLTNGQGFTSLNDALISLLPKKDEAVDVKDFRPISLIHSFGKLFSKILASCLSPRLDELVAPNQSAFIKGRSLHDNFRFVQLVARALHAKRVPRLLLKVDIAKAFDTVSWPFLLEVLAQLGFSQRWRDWISLILSASSSRVLVNGVPGPRFPHRRGLRQGDPLSPMLFILVMDVLNALLRKASDSGGFLPLNYRAIRHRASLYADDLVLFLSPVRQDLEFIQGILSVFGAASGLRTNFTKCSITPIR</sequence>
<dbReference type="SUPFAM" id="SSF56219">
    <property type="entry name" value="DNase I-like"/>
    <property type="match status" value="1"/>
</dbReference>
<accession>Q2QZN1</accession>
<dbReference type="AlphaFoldDB" id="Q2QZN1"/>
<gene>
    <name evidence="2" type="ordered locus">LOC_Os11g45420</name>
</gene>
<dbReference type="InterPro" id="IPR043502">
    <property type="entry name" value="DNA/RNA_pol_sf"/>
</dbReference>
<name>Q2QZN1_ORYSJ</name>
<dbReference type="Pfam" id="PF03372">
    <property type="entry name" value="Exo_endo_phos"/>
    <property type="match status" value="1"/>
</dbReference>
<dbReference type="Pfam" id="PF00078">
    <property type="entry name" value="RVT_1"/>
    <property type="match status" value="1"/>
</dbReference>
<dbReference type="PROSITE" id="PS50878">
    <property type="entry name" value="RT_POL"/>
    <property type="match status" value="1"/>
</dbReference>
<reference evidence="2" key="1">
    <citation type="journal article" date="2005" name="BMC Biol.">
        <title>The sequence of rice chromosomes 11 and 12, rich in disease resistance genes and recent gene duplications.</title>
        <authorList>
            <consortium name="The rice chromosomes 11 and 12 sequencing consortia"/>
        </authorList>
    </citation>
    <scope>NUCLEOTIDE SEQUENCE [LARGE SCALE GENOMIC DNA]</scope>
</reference>
<dbReference type="Gene3D" id="3.60.10.10">
    <property type="entry name" value="Endonuclease/exonuclease/phosphatase"/>
    <property type="match status" value="1"/>
</dbReference>
<dbReference type="InterPro" id="IPR005135">
    <property type="entry name" value="Endo/exonuclease/phosphatase"/>
</dbReference>
<dbReference type="PANTHER" id="PTHR19446">
    <property type="entry name" value="REVERSE TRANSCRIPTASES"/>
    <property type="match status" value="1"/>
</dbReference>
<organism evidence="2">
    <name type="scientific">Oryza sativa subsp. japonica</name>
    <name type="common">Rice</name>
    <dbReference type="NCBI Taxonomy" id="39947"/>
    <lineage>
        <taxon>Eukaryota</taxon>
        <taxon>Viridiplantae</taxon>
        <taxon>Streptophyta</taxon>
        <taxon>Embryophyta</taxon>
        <taxon>Tracheophyta</taxon>
        <taxon>Spermatophyta</taxon>
        <taxon>Magnoliopsida</taxon>
        <taxon>Liliopsida</taxon>
        <taxon>Poales</taxon>
        <taxon>Poaceae</taxon>
        <taxon>BOP clade</taxon>
        <taxon>Oryzoideae</taxon>
        <taxon>Oryzeae</taxon>
        <taxon>Oryzinae</taxon>
        <taxon>Oryza</taxon>
        <taxon>Oryza sativa</taxon>
    </lineage>
</organism>
<dbReference type="InterPro" id="IPR000477">
    <property type="entry name" value="RT_dom"/>
</dbReference>